<dbReference type="RefSeq" id="WP_268060202.1">
    <property type="nucleotide sequence ID" value="NZ_JAPQFJ010000003.1"/>
</dbReference>
<keyword evidence="1" id="KW-0808">Transferase</keyword>
<dbReference type="GO" id="GO:0008168">
    <property type="term" value="F:methyltransferase activity"/>
    <property type="evidence" value="ECO:0007669"/>
    <property type="project" value="UniProtKB-KW"/>
</dbReference>
<name>A0ABT4D677_9CLOT</name>
<evidence type="ECO:0000313" key="2">
    <source>
        <dbReference type="Proteomes" id="UP001144612"/>
    </source>
</evidence>
<dbReference type="Proteomes" id="UP001144612">
    <property type="component" value="Unassembled WGS sequence"/>
</dbReference>
<dbReference type="Pfam" id="PF06962">
    <property type="entry name" value="rRNA_methylase"/>
    <property type="match status" value="1"/>
</dbReference>
<protein>
    <submittedName>
        <fullName evidence="1">Methyltransferase domain-containing protein</fullName>
    </submittedName>
</protein>
<reference evidence="1" key="1">
    <citation type="submission" date="2022-12" db="EMBL/GenBank/DDBJ databases">
        <title>Clostridium sp. nov., isolated from industrial wastewater.</title>
        <authorList>
            <person name="Jiayan W."/>
        </authorList>
    </citation>
    <scope>NUCLEOTIDE SEQUENCE</scope>
    <source>
        <strain evidence="1">ZC22-4</strain>
    </source>
</reference>
<evidence type="ECO:0000313" key="1">
    <source>
        <dbReference type="EMBL" id="MCY6957806.1"/>
    </source>
</evidence>
<sequence>MEKNYLTNALNLGKELCIKKVMKGDIVVDATMGNGNDTVFLAKLVGENGKVYAFDIQKDALENTKEKIIKQNLDKQVQLIKDGHENIDRYVKEEVQLVMFNLGYLPGKDKKVTTKANTTLVAIEKSLNILRKNGVVILIIYHGHEEGKKEKILIEDYIKNLGQKDFNVIELSFVNQINNPPILIAIEKR</sequence>
<gene>
    <name evidence="1" type="ORF">OW729_04205</name>
</gene>
<dbReference type="InterPro" id="IPR010719">
    <property type="entry name" value="MnmM_MeTrfase"/>
</dbReference>
<dbReference type="GO" id="GO:0032259">
    <property type="term" value="P:methylation"/>
    <property type="evidence" value="ECO:0007669"/>
    <property type="project" value="UniProtKB-KW"/>
</dbReference>
<accession>A0ABT4D677</accession>
<dbReference type="Gene3D" id="3.40.50.150">
    <property type="entry name" value="Vaccinia Virus protein VP39"/>
    <property type="match status" value="1"/>
</dbReference>
<keyword evidence="2" id="KW-1185">Reference proteome</keyword>
<dbReference type="CDD" id="cd02440">
    <property type="entry name" value="AdoMet_MTases"/>
    <property type="match status" value="1"/>
</dbReference>
<keyword evidence="1" id="KW-0489">Methyltransferase</keyword>
<dbReference type="PANTHER" id="PTHR35276:SF1">
    <property type="entry name" value="TRNA (MNM(5)S(2)U34)-METHYLTRANSFERASE, CHLOROPLASTIC"/>
    <property type="match status" value="1"/>
</dbReference>
<dbReference type="SUPFAM" id="SSF53335">
    <property type="entry name" value="S-adenosyl-L-methionine-dependent methyltransferases"/>
    <property type="match status" value="1"/>
</dbReference>
<organism evidence="1 2">
    <name type="scientific">Clostridium brassicae</name>
    <dbReference type="NCBI Taxonomy" id="2999072"/>
    <lineage>
        <taxon>Bacteria</taxon>
        <taxon>Bacillati</taxon>
        <taxon>Bacillota</taxon>
        <taxon>Clostridia</taxon>
        <taxon>Eubacteriales</taxon>
        <taxon>Clostridiaceae</taxon>
        <taxon>Clostridium</taxon>
    </lineage>
</organism>
<dbReference type="InterPro" id="IPR029063">
    <property type="entry name" value="SAM-dependent_MTases_sf"/>
</dbReference>
<dbReference type="EMBL" id="JAPQFJ010000003">
    <property type="protein sequence ID" value="MCY6957806.1"/>
    <property type="molecule type" value="Genomic_DNA"/>
</dbReference>
<comment type="caution">
    <text evidence="1">The sequence shown here is derived from an EMBL/GenBank/DDBJ whole genome shotgun (WGS) entry which is preliminary data.</text>
</comment>
<proteinExistence type="predicted"/>
<dbReference type="PANTHER" id="PTHR35276">
    <property type="entry name" value="S-ADENOSYL-L-METHIONINE-DEPENDENT METHYLTRANSFERASES SUPERFAMILY PROTEIN"/>
    <property type="match status" value="1"/>
</dbReference>